<gene>
    <name evidence="11" type="primary">glgA</name>
    <name evidence="14" type="ORF">FOKN1_0977</name>
</gene>
<dbReference type="RefSeq" id="WP_096365280.1">
    <property type="nucleotide sequence ID" value="NZ_AP018052.1"/>
</dbReference>
<dbReference type="OrthoDB" id="9808590at2"/>
<dbReference type="GO" id="GO:0009011">
    <property type="term" value="F:alpha-1,4-glucan glucosyltransferase (ADP-glucose donor) activity"/>
    <property type="evidence" value="ECO:0007669"/>
    <property type="project" value="UniProtKB-UniRule"/>
</dbReference>
<dbReference type="HAMAP" id="MF_00484">
    <property type="entry name" value="Glycogen_synth"/>
    <property type="match status" value="1"/>
</dbReference>
<dbReference type="CDD" id="cd03791">
    <property type="entry name" value="GT5_Glycogen_synthase_DULL1-like"/>
    <property type="match status" value="1"/>
</dbReference>
<dbReference type="GO" id="GO:0005829">
    <property type="term" value="C:cytosol"/>
    <property type="evidence" value="ECO:0007669"/>
    <property type="project" value="TreeGrafter"/>
</dbReference>
<dbReference type="Proteomes" id="UP000218765">
    <property type="component" value="Chromosome"/>
</dbReference>
<dbReference type="KEGG" id="ttc:FOKN1_0977"/>
<feature type="domain" description="Glycosyl transferase family 1" evidence="12">
    <location>
        <begin position="294"/>
        <end position="453"/>
    </location>
</feature>
<evidence type="ECO:0000256" key="4">
    <source>
        <dbReference type="ARBA" id="ARBA00010281"/>
    </source>
</evidence>
<proteinExistence type="inferred from homology"/>
<dbReference type="InterPro" id="IPR013534">
    <property type="entry name" value="Starch_synth_cat_dom"/>
</dbReference>
<evidence type="ECO:0000256" key="10">
    <source>
        <dbReference type="ARBA" id="ARBA00031722"/>
    </source>
</evidence>
<evidence type="ECO:0000256" key="9">
    <source>
        <dbReference type="ARBA" id="ARBA00023056"/>
    </source>
</evidence>
<comment type="similarity">
    <text evidence="4 11">Belongs to the glycosyltransferase 1 family. Bacterial/plant glycogen synthase subfamily.</text>
</comment>
<sequence>MKILFASSEVHPLIKTGGLADVSGALPRALKNQRHDVRLVLPAYQSVTQQLPGVKTLALIQPPGCTVPVQLHETRLPDSRLRVWLVDIPEYFDRPGNPYLGPDGQDWPDNAQRFHAFARSVVELALDRAGLDWQPDLVHCNDWQTGLVPALLSLEPKRPATVFTIHNLAYQGLFAWETFRDLGLPGHWWSLHALEFHNQFSFIKGGLVFADWITTVSPTYAEEIRTPAFGCGLEGLLQIRADRLRGILNGADYRIWNPNQDPHLPHPYNGRSLAGKAANKAALQREFDLPEQAQIPLLAHIGRLVAQKGIDLLLDCLPQVLAGEAQLVLLGSGEPELEARLQALQAEHPDKIGLRLGYDEALAHRIEAGADMFVMPSRFEPCGLNQLYSLRYGTLPVVRRTGGLADTVIDADATARAAGTATGFVFNEATPAALAEALRRALHLYPQTQAWKQLVQTAMRQDFSWKRSAAEYLQLYETALGGR</sequence>
<evidence type="ECO:0000256" key="1">
    <source>
        <dbReference type="ARBA" id="ARBA00001478"/>
    </source>
</evidence>
<comment type="function">
    <text evidence="2 11">Synthesizes alpha-1,4-glucan chains using ADP-glucose.</text>
</comment>
<dbReference type="EMBL" id="AP018052">
    <property type="protein sequence ID" value="BAZ93377.1"/>
    <property type="molecule type" value="Genomic_DNA"/>
</dbReference>
<dbReference type="Gene3D" id="3.40.50.2000">
    <property type="entry name" value="Glycogen Phosphorylase B"/>
    <property type="match status" value="2"/>
</dbReference>
<dbReference type="EC" id="2.4.1.21" evidence="5 11"/>
<evidence type="ECO:0000256" key="11">
    <source>
        <dbReference type="HAMAP-Rule" id="MF_00484"/>
    </source>
</evidence>
<evidence type="ECO:0000313" key="14">
    <source>
        <dbReference type="EMBL" id="BAZ93377.1"/>
    </source>
</evidence>
<evidence type="ECO:0000313" key="15">
    <source>
        <dbReference type="Proteomes" id="UP000218765"/>
    </source>
</evidence>
<evidence type="ECO:0000259" key="12">
    <source>
        <dbReference type="Pfam" id="PF00534"/>
    </source>
</evidence>
<evidence type="ECO:0000256" key="3">
    <source>
        <dbReference type="ARBA" id="ARBA00004964"/>
    </source>
</evidence>
<keyword evidence="15" id="KW-1185">Reference proteome</keyword>
<keyword evidence="8 11" id="KW-0808">Transferase</keyword>
<dbReference type="PANTHER" id="PTHR45825">
    <property type="entry name" value="GRANULE-BOUND STARCH SYNTHASE 1, CHLOROPLASTIC/AMYLOPLASTIC"/>
    <property type="match status" value="1"/>
</dbReference>
<evidence type="ECO:0000256" key="7">
    <source>
        <dbReference type="ARBA" id="ARBA00022676"/>
    </source>
</evidence>
<dbReference type="Pfam" id="PF08323">
    <property type="entry name" value="Glyco_transf_5"/>
    <property type="match status" value="1"/>
</dbReference>
<evidence type="ECO:0000259" key="13">
    <source>
        <dbReference type="Pfam" id="PF08323"/>
    </source>
</evidence>
<dbReference type="SUPFAM" id="SSF53756">
    <property type="entry name" value="UDP-Glycosyltransferase/glycogen phosphorylase"/>
    <property type="match status" value="1"/>
</dbReference>
<comment type="catalytic activity">
    <reaction evidence="1 11">
        <text>[(1-&gt;4)-alpha-D-glucosyl](n) + ADP-alpha-D-glucose = [(1-&gt;4)-alpha-D-glucosyl](n+1) + ADP + H(+)</text>
        <dbReference type="Rhea" id="RHEA:18189"/>
        <dbReference type="Rhea" id="RHEA-COMP:9584"/>
        <dbReference type="Rhea" id="RHEA-COMP:9587"/>
        <dbReference type="ChEBI" id="CHEBI:15378"/>
        <dbReference type="ChEBI" id="CHEBI:15444"/>
        <dbReference type="ChEBI" id="CHEBI:57498"/>
        <dbReference type="ChEBI" id="CHEBI:456216"/>
        <dbReference type="EC" id="2.4.1.21"/>
    </reaction>
</comment>
<dbReference type="Pfam" id="PF00534">
    <property type="entry name" value="Glycos_transf_1"/>
    <property type="match status" value="1"/>
</dbReference>
<dbReference type="InterPro" id="IPR011835">
    <property type="entry name" value="GS/SS"/>
</dbReference>
<evidence type="ECO:0000256" key="8">
    <source>
        <dbReference type="ARBA" id="ARBA00022679"/>
    </source>
</evidence>
<evidence type="ECO:0000256" key="5">
    <source>
        <dbReference type="ARBA" id="ARBA00012588"/>
    </source>
</evidence>
<organism evidence="14 15">
    <name type="scientific">Thiohalobacter thiocyanaticus</name>
    <dbReference type="NCBI Taxonomy" id="585455"/>
    <lineage>
        <taxon>Bacteria</taxon>
        <taxon>Pseudomonadati</taxon>
        <taxon>Pseudomonadota</taxon>
        <taxon>Gammaproteobacteria</taxon>
        <taxon>Thiohalobacterales</taxon>
        <taxon>Thiohalobacteraceae</taxon>
        <taxon>Thiohalobacter</taxon>
    </lineage>
</organism>
<protein>
    <recommendedName>
        <fullName evidence="6 11">Glycogen synthase</fullName>
        <ecNumber evidence="5 11">2.4.1.21</ecNumber>
    </recommendedName>
    <alternativeName>
        <fullName evidence="10 11">Starch [bacterial glycogen] synthase</fullName>
    </alternativeName>
</protein>
<feature type="binding site" evidence="11">
    <location>
        <position position="15"/>
    </location>
    <ligand>
        <name>ADP-alpha-D-glucose</name>
        <dbReference type="ChEBI" id="CHEBI:57498"/>
    </ligand>
</feature>
<evidence type="ECO:0000256" key="2">
    <source>
        <dbReference type="ARBA" id="ARBA00002764"/>
    </source>
</evidence>
<dbReference type="GO" id="GO:0004373">
    <property type="term" value="F:alpha-1,4-glucan glucosyltransferase (UDP-glucose donor) activity"/>
    <property type="evidence" value="ECO:0007669"/>
    <property type="project" value="InterPro"/>
</dbReference>
<evidence type="ECO:0000256" key="6">
    <source>
        <dbReference type="ARBA" id="ARBA00019935"/>
    </source>
</evidence>
<comment type="pathway">
    <text evidence="3 11">Glycan biosynthesis; glycogen biosynthesis.</text>
</comment>
<name>A0A1Z4VP32_9GAMM</name>
<dbReference type="NCBIfam" id="TIGR02095">
    <property type="entry name" value="glgA"/>
    <property type="match status" value="1"/>
</dbReference>
<dbReference type="NCBIfam" id="NF001899">
    <property type="entry name" value="PRK00654.1-2"/>
    <property type="match status" value="1"/>
</dbReference>
<dbReference type="GO" id="GO:0005978">
    <property type="term" value="P:glycogen biosynthetic process"/>
    <property type="evidence" value="ECO:0007669"/>
    <property type="project" value="UniProtKB-UniRule"/>
</dbReference>
<dbReference type="AlphaFoldDB" id="A0A1Z4VP32"/>
<accession>A0A1Z4VP32</accession>
<reference evidence="14 15" key="1">
    <citation type="submission" date="2017-05" db="EMBL/GenBank/DDBJ databases">
        <title>Thiocyanate degradation by Thiohalobacter thiocyanaticus FOKN1.</title>
        <authorList>
            <person name="Oshiki M."/>
            <person name="Fukushima T."/>
            <person name="Kawano S."/>
            <person name="Nakagawa J."/>
        </authorList>
    </citation>
    <scope>NUCLEOTIDE SEQUENCE [LARGE SCALE GENOMIC DNA]</scope>
    <source>
        <strain evidence="14 15">FOKN1</strain>
    </source>
</reference>
<keyword evidence="9 11" id="KW-0320">Glycogen biosynthesis</keyword>
<feature type="domain" description="Starch synthase catalytic" evidence="13">
    <location>
        <begin position="2"/>
        <end position="238"/>
    </location>
</feature>
<dbReference type="InterPro" id="IPR001296">
    <property type="entry name" value="Glyco_trans_1"/>
</dbReference>
<keyword evidence="7 11" id="KW-0328">Glycosyltransferase</keyword>
<dbReference type="PANTHER" id="PTHR45825:SF11">
    <property type="entry name" value="ALPHA AMYLASE DOMAIN-CONTAINING PROTEIN"/>
    <property type="match status" value="1"/>
</dbReference>
<dbReference type="UniPathway" id="UPA00164"/>